<comment type="subcellular location">
    <subcellularLocation>
        <location evidence="1">Cell membrane</location>
        <topology evidence="1">Multi-pass membrane protein</topology>
    </subcellularLocation>
</comment>
<dbReference type="STRING" id="586416.GZ22_03210"/>
<feature type="transmembrane region" description="Helical" evidence="8">
    <location>
        <begin position="411"/>
        <end position="431"/>
    </location>
</feature>
<feature type="transmembrane region" description="Helical" evidence="8">
    <location>
        <begin position="193"/>
        <end position="213"/>
    </location>
</feature>
<dbReference type="CDD" id="cd13138">
    <property type="entry name" value="MATE_yoeA_like"/>
    <property type="match status" value="1"/>
</dbReference>
<feature type="transmembrane region" description="Helical" evidence="8">
    <location>
        <begin position="280"/>
        <end position="302"/>
    </location>
</feature>
<comment type="similarity">
    <text evidence="2">Belongs to the multi antimicrobial extrusion (MATE) (TC 2.A.66.1) family.</text>
</comment>
<dbReference type="PIRSF" id="PIRSF006603">
    <property type="entry name" value="DinF"/>
    <property type="match status" value="1"/>
</dbReference>
<evidence type="ECO:0000256" key="1">
    <source>
        <dbReference type="ARBA" id="ARBA00004651"/>
    </source>
</evidence>
<name>A0A285P2I4_9BACI</name>
<feature type="transmembrane region" description="Helical" evidence="8">
    <location>
        <begin position="354"/>
        <end position="375"/>
    </location>
</feature>
<dbReference type="Pfam" id="PF01554">
    <property type="entry name" value="MatE"/>
    <property type="match status" value="2"/>
</dbReference>
<dbReference type="Proteomes" id="UP000219356">
    <property type="component" value="Unassembled WGS sequence"/>
</dbReference>
<feature type="transmembrane region" description="Helical" evidence="8">
    <location>
        <begin position="168"/>
        <end position="187"/>
    </location>
</feature>
<evidence type="ECO:0000256" key="5">
    <source>
        <dbReference type="ARBA" id="ARBA00022692"/>
    </source>
</evidence>
<proteinExistence type="inferred from homology"/>
<feature type="transmembrane region" description="Helical" evidence="8">
    <location>
        <begin position="314"/>
        <end position="334"/>
    </location>
</feature>
<dbReference type="InterPro" id="IPR052031">
    <property type="entry name" value="Membrane_Transporter-Flippase"/>
</dbReference>
<dbReference type="InterPro" id="IPR002528">
    <property type="entry name" value="MATE_fam"/>
</dbReference>
<evidence type="ECO:0000256" key="2">
    <source>
        <dbReference type="ARBA" id="ARBA00010199"/>
    </source>
</evidence>
<evidence type="ECO:0000256" key="4">
    <source>
        <dbReference type="ARBA" id="ARBA00022475"/>
    </source>
</evidence>
<feature type="transmembrane region" description="Helical" evidence="8">
    <location>
        <begin position="382"/>
        <end position="399"/>
    </location>
</feature>
<feature type="transmembrane region" description="Helical" evidence="8">
    <location>
        <begin position="91"/>
        <end position="116"/>
    </location>
</feature>
<keyword evidence="7 8" id="KW-0472">Membrane</keyword>
<dbReference type="EMBL" id="OBEK01000004">
    <property type="protein sequence ID" value="SNZ15942.1"/>
    <property type="molecule type" value="Genomic_DNA"/>
</dbReference>
<evidence type="ECO:0000313" key="10">
    <source>
        <dbReference type="Proteomes" id="UP000219356"/>
    </source>
</evidence>
<evidence type="ECO:0000256" key="3">
    <source>
        <dbReference type="ARBA" id="ARBA00022448"/>
    </source>
</evidence>
<dbReference type="GO" id="GO:0005886">
    <property type="term" value="C:plasma membrane"/>
    <property type="evidence" value="ECO:0007669"/>
    <property type="project" value="UniProtKB-SubCell"/>
</dbReference>
<reference evidence="10" key="1">
    <citation type="submission" date="2017-09" db="EMBL/GenBank/DDBJ databases">
        <authorList>
            <person name="Varghese N."/>
            <person name="Submissions S."/>
        </authorList>
    </citation>
    <scope>NUCLEOTIDE SEQUENCE [LARGE SCALE GENOMIC DNA]</scope>
    <source>
        <strain evidence="10">CGMCC 1.8913</strain>
    </source>
</reference>
<evidence type="ECO:0000256" key="6">
    <source>
        <dbReference type="ARBA" id="ARBA00022989"/>
    </source>
</evidence>
<evidence type="ECO:0000256" key="8">
    <source>
        <dbReference type="SAM" id="Phobius"/>
    </source>
</evidence>
<feature type="transmembrane region" description="Helical" evidence="8">
    <location>
        <begin position="15"/>
        <end position="35"/>
    </location>
</feature>
<dbReference type="PANTHER" id="PTHR43549:SF3">
    <property type="entry name" value="MULTIDRUG RESISTANCE PROTEIN YPNP-RELATED"/>
    <property type="match status" value="1"/>
</dbReference>
<organism evidence="9 10">
    <name type="scientific">Terribacillus aidingensis</name>
    <dbReference type="NCBI Taxonomy" id="586416"/>
    <lineage>
        <taxon>Bacteria</taxon>
        <taxon>Bacillati</taxon>
        <taxon>Bacillota</taxon>
        <taxon>Bacilli</taxon>
        <taxon>Bacillales</taxon>
        <taxon>Bacillaceae</taxon>
        <taxon>Terribacillus</taxon>
    </lineage>
</organism>
<dbReference type="GO" id="GO:0042910">
    <property type="term" value="F:xenobiotic transmembrane transporter activity"/>
    <property type="evidence" value="ECO:0007669"/>
    <property type="project" value="InterPro"/>
</dbReference>
<keyword evidence="4" id="KW-1003">Cell membrane</keyword>
<feature type="transmembrane region" description="Helical" evidence="8">
    <location>
        <begin position="234"/>
        <end position="260"/>
    </location>
</feature>
<dbReference type="NCBIfam" id="TIGR00797">
    <property type="entry name" value="matE"/>
    <property type="match status" value="1"/>
</dbReference>
<dbReference type="AlphaFoldDB" id="A0A285P2I4"/>
<accession>A0A285P2I4</accession>
<sequence length="446" mass="48841">MAQQDFSRGPIMKQLITFAGPIMLTNLLQVSYQFIDSLWVGNLLGANALGAVTISSTIVLTILAFIIGINNTTLTILSQQRGNRDKQGLRAYLNAFVIVLGLLSILVGIIGLLFSWQMLSLLNTPAGMVEQAQTYLQVNFLGILFLMGYNFIGTVLRALGDSKTPLKFVFAAVVLNVVLDPLFISVFDWGIQGAAYATILSQGVAFLLGLGYTMRHRLAPFAIPFLPTKKQVWLILKLGIPSGLQMMVIYAGVTAIMSVVNSFGGAVTAGFGASQRIDSLITLPAMALGTAVNSMAGQNIGIGRWDRVKEIAKYGALYNLAIMFVIAVFVFLLAEPLTGLFIEENQAYAFGTDYLKIIAFFYPFIGLNFILNGIVRSSGAMYQVLILNIISFWLLRYPLTYVCSAFIGQNGIALGMGISFILSSIFSFSYYKWGKWNQKQLFSEKN</sequence>
<keyword evidence="6 8" id="KW-1133">Transmembrane helix</keyword>
<protein>
    <submittedName>
        <fullName evidence="9">Putative efflux protein, MATE family</fullName>
    </submittedName>
</protein>
<keyword evidence="3" id="KW-0813">Transport</keyword>
<evidence type="ECO:0000313" key="9">
    <source>
        <dbReference type="EMBL" id="SNZ15942.1"/>
    </source>
</evidence>
<keyword evidence="5 8" id="KW-0812">Transmembrane</keyword>
<dbReference type="InterPro" id="IPR048279">
    <property type="entry name" value="MdtK-like"/>
</dbReference>
<dbReference type="GO" id="GO:0015297">
    <property type="term" value="F:antiporter activity"/>
    <property type="evidence" value="ECO:0007669"/>
    <property type="project" value="InterPro"/>
</dbReference>
<evidence type="ECO:0000256" key="7">
    <source>
        <dbReference type="ARBA" id="ARBA00023136"/>
    </source>
</evidence>
<dbReference type="PANTHER" id="PTHR43549">
    <property type="entry name" value="MULTIDRUG RESISTANCE PROTEIN YPNP-RELATED"/>
    <property type="match status" value="1"/>
</dbReference>
<keyword evidence="10" id="KW-1185">Reference proteome</keyword>
<feature type="transmembrane region" description="Helical" evidence="8">
    <location>
        <begin position="136"/>
        <end position="156"/>
    </location>
</feature>
<gene>
    <name evidence="9" type="ORF">SAMN05421503_2808</name>
</gene>
<feature type="transmembrane region" description="Helical" evidence="8">
    <location>
        <begin position="47"/>
        <end position="70"/>
    </location>
</feature>